<protein>
    <submittedName>
        <fullName evidence="1">Uncharacterized protein</fullName>
    </submittedName>
</protein>
<dbReference type="AlphaFoldDB" id="Q87N64"/>
<organism evidence="1 2">
    <name type="scientific">Vibrio parahaemolyticus serotype O3:K6 (strain RIMD 2210633)</name>
    <dbReference type="NCBI Taxonomy" id="223926"/>
    <lineage>
        <taxon>Bacteria</taxon>
        <taxon>Pseudomonadati</taxon>
        <taxon>Pseudomonadota</taxon>
        <taxon>Gammaproteobacteria</taxon>
        <taxon>Vibrionales</taxon>
        <taxon>Vibrionaceae</taxon>
        <taxon>Vibrio</taxon>
    </lineage>
</organism>
<evidence type="ECO:0000313" key="2">
    <source>
        <dbReference type="Proteomes" id="UP000002493"/>
    </source>
</evidence>
<dbReference type="KEGG" id="vpa:VP2012"/>
<name>Q87N64_VIBPA</name>
<evidence type="ECO:0000313" key="1">
    <source>
        <dbReference type="EMBL" id="BAC60274.1"/>
    </source>
</evidence>
<dbReference type="EMBL" id="BA000031">
    <property type="protein sequence ID" value="BAC60274.1"/>
    <property type="molecule type" value="Genomic_DNA"/>
</dbReference>
<gene>
    <name evidence="1" type="ordered locus">VP2012</name>
</gene>
<reference evidence="1 2" key="1">
    <citation type="journal article" date="2003" name="Lancet">
        <title>Genome sequence of Vibrio parahaemolyticus: a pathogenic mechanism distinct from that of V. cholerae.</title>
        <authorList>
            <person name="Makino K."/>
            <person name="Oshima K."/>
            <person name="Kurokawa K."/>
            <person name="Yokoyama K."/>
            <person name="Uda T."/>
            <person name="Tagomori K."/>
            <person name="Iijima Y."/>
            <person name="Najima M."/>
            <person name="Nakano M."/>
            <person name="Yamashita A."/>
            <person name="Kubota Y."/>
            <person name="Kimura S."/>
            <person name="Yasunaga T."/>
            <person name="Honda T."/>
            <person name="Shinagawa H."/>
            <person name="Hattori M."/>
            <person name="Iida T."/>
        </authorList>
    </citation>
    <scope>NUCLEOTIDE SEQUENCE [LARGE SCALE GENOMIC DNA]</scope>
    <source>
        <strain evidence="2">RIMD 2210633</strain>
    </source>
</reference>
<proteinExistence type="predicted"/>
<dbReference type="HOGENOM" id="CLU_3124053_0_0_6"/>
<sequence>MSFSVGGLVIANNIARGCGANTCNGDQRGTRCNGAKKATFGGIHNSPAVS</sequence>
<dbReference type="Proteomes" id="UP000002493">
    <property type="component" value="Chromosome 1"/>
</dbReference>
<accession>Q87N64</accession>